<dbReference type="Gene3D" id="3.30.110.40">
    <property type="entry name" value="TusA-like domain"/>
    <property type="match status" value="1"/>
</dbReference>
<dbReference type="Proteomes" id="UP000249555">
    <property type="component" value="Unassembled WGS sequence"/>
</dbReference>
<reference evidence="1 2" key="1">
    <citation type="submission" date="2017-08" db="EMBL/GenBank/DDBJ databases">
        <title>Infants hospitalized years apart are colonized by the same room-sourced microbial strains.</title>
        <authorList>
            <person name="Brooks B."/>
            <person name="Olm M.R."/>
            <person name="Firek B.A."/>
            <person name="Baker R."/>
            <person name="Thomas B.C."/>
            <person name="Morowitz M.J."/>
            <person name="Banfield J.F."/>
        </authorList>
    </citation>
    <scope>NUCLEOTIDE SEQUENCE [LARGE SCALE GENOMIC DNA]</scope>
    <source>
        <strain evidence="1">S2_018_000_R3_119</strain>
    </source>
</reference>
<gene>
    <name evidence="1" type="ORF">DI640_01060</name>
</gene>
<dbReference type="EMBL" id="QFMX01000001">
    <property type="protein sequence ID" value="PZO77013.1"/>
    <property type="molecule type" value="Genomic_DNA"/>
</dbReference>
<dbReference type="SUPFAM" id="SSF64307">
    <property type="entry name" value="SirA-like"/>
    <property type="match status" value="1"/>
</dbReference>
<evidence type="ECO:0008006" key="3">
    <source>
        <dbReference type="Google" id="ProtNLM"/>
    </source>
</evidence>
<comment type="caution">
    <text evidence="1">The sequence shown here is derived from an EMBL/GenBank/DDBJ whole genome shotgun (WGS) entry which is preliminary data.</text>
</comment>
<protein>
    <recommendedName>
        <fullName evidence="3">Sulfurtransferase TusA family protein</fullName>
    </recommendedName>
</protein>
<organism evidence="1 2">
    <name type="scientific">Sphingomonas taxi</name>
    <dbReference type="NCBI Taxonomy" id="1549858"/>
    <lineage>
        <taxon>Bacteria</taxon>
        <taxon>Pseudomonadati</taxon>
        <taxon>Pseudomonadota</taxon>
        <taxon>Alphaproteobacteria</taxon>
        <taxon>Sphingomonadales</taxon>
        <taxon>Sphingomonadaceae</taxon>
        <taxon>Sphingomonas</taxon>
    </lineage>
</organism>
<name>A0A2W4Z433_9SPHN</name>
<evidence type="ECO:0000313" key="1">
    <source>
        <dbReference type="EMBL" id="PZO77013.1"/>
    </source>
</evidence>
<accession>A0A2W4Z433</accession>
<dbReference type="InterPro" id="IPR036868">
    <property type="entry name" value="TusA-like_sf"/>
</dbReference>
<sequence length="61" mass="6773">MRCPWPAVRLARALRDGARRVEVLADDPQAPTEIAAVAEAADATVDIILDEFYRTFVVTCR</sequence>
<evidence type="ECO:0000313" key="2">
    <source>
        <dbReference type="Proteomes" id="UP000249555"/>
    </source>
</evidence>
<proteinExistence type="predicted"/>
<dbReference type="AlphaFoldDB" id="A0A2W4Z433"/>